<dbReference type="EMBL" id="DVIT01000065">
    <property type="protein sequence ID" value="HIS48852.1"/>
    <property type="molecule type" value="Genomic_DNA"/>
</dbReference>
<evidence type="ECO:0000259" key="5">
    <source>
        <dbReference type="PROSITE" id="PS50893"/>
    </source>
</evidence>
<sequence>MLELENLKKSFDNKLVLNNINLKIRNREIVSVFGPPGSGKSTLLNLIQGLITGDCGRILLDGKDIMSVAQEERQVNIVFRDFDFVWDWSVYKNITYPLKERPVSTMSEVNSLIQFMGLDSLLTQKLIQISGEDRLKVALVKTMTMRPKALLLDEPFRFLTRSGSDSVRQCIRDILRYYNICALVTGSRYEDVCSFSDRVFCLKEGILTPFQELNDRSHTARRHLFVKRHSKNPRPPIDSEKKSVRINM</sequence>
<feature type="region of interest" description="Disordered" evidence="4">
    <location>
        <begin position="226"/>
        <end position="248"/>
    </location>
</feature>
<dbReference type="SUPFAM" id="SSF52540">
    <property type="entry name" value="P-loop containing nucleoside triphosphate hydrolases"/>
    <property type="match status" value="1"/>
</dbReference>
<reference evidence="6" key="2">
    <citation type="journal article" date="2021" name="PeerJ">
        <title>Extensive microbial diversity within the chicken gut microbiome revealed by metagenomics and culture.</title>
        <authorList>
            <person name="Gilroy R."/>
            <person name="Ravi A."/>
            <person name="Getino M."/>
            <person name="Pursley I."/>
            <person name="Horton D.L."/>
            <person name="Alikhan N.F."/>
            <person name="Baker D."/>
            <person name="Gharbi K."/>
            <person name="Hall N."/>
            <person name="Watson M."/>
            <person name="Adriaenssens E.M."/>
            <person name="Foster-Nyarko E."/>
            <person name="Jarju S."/>
            <person name="Secka A."/>
            <person name="Antonio M."/>
            <person name="Oren A."/>
            <person name="Chaudhuri R.R."/>
            <person name="La Ragione R."/>
            <person name="Hildebrand F."/>
            <person name="Pallen M.J."/>
        </authorList>
    </citation>
    <scope>NUCLEOTIDE SEQUENCE</scope>
    <source>
        <strain evidence="6">CHK178-757</strain>
    </source>
</reference>
<dbReference type="Proteomes" id="UP000823927">
    <property type="component" value="Unassembled WGS sequence"/>
</dbReference>
<comment type="caution">
    <text evidence="6">The sequence shown here is derived from an EMBL/GenBank/DDBJ whole genome shotgun (WGS) entry which is preliminary data.</text>
</comment>
<proteinExistence type="predicted"/>
<feature type="domain" description="ABC transporter" evidence="5">
    <location>
        <begin position="2"/>
        <end position="229"/>
    </location>
</feature>
<dbReference type="Pfam" id="PF00005">
    <property type="entry name" value="ABC_tran"/>
    <property type="match status" value="1"/>
</dbReference>
<dbReference type="InterPro" id="IPR003439">
    <property type="entry name" value="ABC_transporter-like_ATP-bd"/>
</dbReference>
<keyword evidence="1" id="KW-0813">Transport</keyword>
<feature type="compositionally biased region" description="Basic and acidic residues" evidence="4">
    <location>
        <begin position="237"/>
        <end position="248"/>
    </location>
</feature>
<dbReference type="PROSITE" id="PS50893">
    <property type="entry name" value="ABC_TRANSPORTER_2"/>
    <property type="match status" value="1"/>
</dbReference>
<evidence type="ECO:0000256" key="4">
    <source>
        <dbReference type="SAM" id="MobiDB-lite"/>
    </source>
</evidence>
<dbReference type="InterPro" id="IPR003593">
    <property type="entry name" value="AAA+_ATPase"/>
</dbReference>
<reference evidence="6" key="1">
    <citation type="submission" date="2020-10" db="EMBL/GenBank/DDBJ databases">
        <authorList>
            <person name="Gilroy R."/>
        </authorList>
    </citation>
    <scope>NUCLEOTIDE SEQUENCE</scope>
    <source>
        <strain evidence="6">CHK178-757</strain>
    </source>
</reference>
<dbReference type="PANTHER" id="PTHR42781">
    <property type="entry name" value="SPERMIDINE/PUTRESCINE IMPORT ATP-BINDING PROTEIN POTA"/>
    <property type="match status" value="1"/>
</dbReference>
<evidence type="ECO:0000256" key="1">
    <source>
        <dbReference type="ARBA" id="ARBA00022448"/>
    </source>
</evidence>
<evidence type="ECO:0000313" key="6">
    <source>
        <dbReference type="EMBL" id="HIS48852.1"/>
    </source>
</evidence>
<evidence type="ECO:0000256" key="3">
    <source>
        <dbReference type="ARBA" id="ARBA00022840"/>
    </source>
</evidence>
<dbReference type="SMART" id="SM00382">
    <property type="entry name" value="AAA"/>
    <property type="match status" value="1"/>
</dbReference>
<protein>
    <submittedName>
        <fullName evidence="6">ATP-binding cassette domain-containing protein</fullName>
    </submittedName>
</protein>
<dbReference type="Gene3D" id="3.40.50.300">
    <property type="entry name" value="P-loop containing nucleotide triphosphate hydrolases"/>
    <property type="match status" value="1"/>
</dbReference>
<keyword evidence="2" id="KW-0547">Nucleotide-binding</keyword>
<organism evidence="6 7">
    <name type="scientific">Candidatus Scybalocola faecigallinarum</name>
    <dbReference type="NCBI Taxonomy" id="2840941"/>
    <lineage>
        <taxon>Bacteria</taxon>
        <taxon>Bacillati</taxon>
        <taxon>Bacillota</taxon>
        <taxon>Clostridia</taxon>
        <taxon>Lachnospirales</taxon>
        <taxon>Lachnospiraceae</taxon>
        <taxon>Lachnospiraceae incertae sedis</taxon>
        <taxon>Candidatus Scybalocola (ex Gilroy et al. 2021)</taxon>
    </lineage>
</organism>
<gene>
    <name evidence="6" type="ORF">IAB46_15130</name>
</gene>
<keyword evidence="3 6" id="KW-0067">ATP-binding</keyword>
<accession>A0A9D1JS08</accession>
<evidence type="ECO:0000313" key="7">
    <source>
        <dbReference type="Proteomes" id="UP000823927"/>
    </source>
</evidence>
<dbReference type="AlphaFoldDB" id="A0A9D1JS08"/>
<dbReference type="GO" id="GO:0016887">
    <property type="term" value="F:ATP hydrolysis activity"/>
    <property type="evidence" value="ECO:0007669"/>
    <property type="project" value="InterPro"/>
</dbReference>
<dbReference type="PANTHER" id="PTHR42781:SF4">
    <property type="entry name" value="SPERMIDINE_PUTRESCINE IMPORT ATP-BINDING PROTEIN POTA"/>
    <property type="match status" value="1"/>
</dbReference>
<dbReference type="GO" id="GO:0005524">
    <property type="term" value="F:ATP binding"/>
    <property type="evidence" value="ECO:0007669"/>
    <property type="project" value="UniProtKB-KW"/>
</dbReference>
<evidence type="ECO:0000256" key="2">
    <source>
        <dbReference type="ARBA" id="ARBA00022741"/>
    </source>
</evidence>
<dbReference type="InterPro" id="IPR050093">
    <property type="entry name" value="ABC_SmlMolc_Importer"/>
</dbReference>
<dbReference type="InterPro" id="IPR027417">
    <property type="entry name" value="P-loop_NTPase"/>
</dbReference>
<name>A0A9D1JS08_9FIRM</name>